<name>A0A381WBA4_9ZZZZ</name>
<proteinExistence type="predicted"/>
<protein>
    <submittedName>
        <fullName evidence="1">Uncharacterized protein</fullName>
    </submittedName>
</protein>
<reference evidence="1" key="1">
    <citation type="submission" date="2018-05" db="EMBL/GenBank/DDBJ databases">
        <authorList>
            <person name="Lanie J.A."/>
            <person name="Ng W.-L."/>
            <person name="Kazmierczak K.M."/>
            <person name="Andrzejewski T.M."/>
            <person name="Davidsen T.M."/>
            <person name="Wayne K.J."/>
            <person name="Tettelin H."/>
            <person name="Glass J.I."/>
            <person name="Rusch D."/>
            <person name="Podicherti R."/>
            <person name="Tsui H.-C.T."/>
            <person name="Winkler M.E."/>
        </authorList>
    </citation>
    <scope>NUCLEOTIDE SEQUENCE</scope>
</reference>
<accession>A0A381WBA4</accession>
<evidence type="ECO:0000313" key="1">
    <source>
        <dbReference type="EMBL" id="SVA49785.1"/>
    </source>
</evidence>
<sequence>MKRNVLDIEFPSGVKHLYVNGKRFTKKDFLKTVELEKRRDKKGRFVSLAK</sequence>
<dbReference type="EMBL" id="UINC01011262">
    <property type="protein sequence ID" value="SVA49785.1"/>
    <property type="molecule type" value="Genomic_DNA"/>
</dbReference>
<gene>
    <name evidence="1" type="ORF">METZ01_LOCUS102639</name>
</gene>
<organism evidence="1">
    <name type="scientific">marine metagenome</name>
    <dbReference type="NCBI Taxonomy" id="408172"/>
    <lineage>
        <taxon>unclassified sequences</taxon>
        <taxon>metagenomes</taxon>
        <taxon>ecological metagenomes</taxon>
    </lineage>
</organism>
<dbReference type="AlphaFoldDB" id="A0A381WBA4"/>